<gene>
    <name evidence="1" type="ORF">PLEPLA_LOCUS18057</name>
</gene>
<dbReference type="EMBL" id="CADEAL010001202">
    <property type="protein sequence ID" value="CAB1430076.1"/>
    <property type="molecule type" value="Genomic_DNA"/>
</dbReference>
<organism evidence="1 2">
    <name type="scientific">Pleuronectes platessa</name>
    <name type="common">European plaice</name>
    <dbReference type="NCBI Taxonomy" id="8262"/>
    <lineage>
        <taxon>Eukaryota</taxon>
        <taxon>Metazoa</taxon>
        <taxon>Chordata</taxon>
        <taxon>Craniata</taxon>
        <taxon>Vertebrata</taxon>
        <taxon>Euteleostomi</taxon>
        <taxon>Actinopterygii</taxon>
        <taxon>Neopterygii</taxon>
        <taxon>Teleostei</taxon>
        <taxon>Neoteleostei</taxon>
        <taxon>Acanthomorphata</taxon>
        <taxon>Carangaria</taxon>
        <taxon>Pleuronectiformes</taxon>
        <taxon>Pleuronectoidei</taxon>
        <taxon>Pleuronectidae</taxon>
        <taxon>Pleuronectes</taxon>
    </lineage>
</organism>
<name>A0A9N7UH56_PLEPL</name>
<evidence type="ECO:0000313" key="2">
    <source>
        <dbReference type="Proteomes" id="UP001153269"/>
    </source>
</evidence>
<reference evidence="1" key="1">
    <citation type="submission" date="2020-03" db="EMBL/GenBank/DDBJ databases">
        <authorList>
            <person name="Weist P."/>
        </authorList>
    </citation>
    <scope>NUCLEOTIDE SEQUENCE</scope>
</reference>
<protein>
    <submittedName>
        <fullName evidence="1">Uncharacterized protein</fullName>
    </submittedName>
</protein>
<proteinExistence type="predicted"/>
<sequence length="182" mass="20093">AWVLSVIRTGSGDDLCAALQLRTREFFSFSGRQQCGVTGGWIVEEPVKDIPVKQEDSGVTYSHYGRFSIWEVGQQKMTPRACFKGPPHAWPFQLKGKQPCSLSFQQSSSAQRLSVKGCSTAVPLCTCPDRRRERHNKFELNGNINSLHRRHILRTIPAPRAAVTLTLSPTSPHSPPSPAPAA</sequence>
<evidence type="ECO:0000313" key="1">
    <source>
        <dbReference type="EMBL" id="CAB1430076.1"/>
    </source>
</evidence>
<dbReference type="AlphaFoldDB" id="A0A9N7UH56"/>
<accession>A0A9N7UH56</accession>
<dbReference type="Proteomes" id="UP001153269">
    <property type="component" value="Unassembled WGS sequence"/>
</dbReference>
<keyword evidence="2" id="KW-1185">Reference proteome</keyword>
<comment type="caution">
    <text evidence="1">The sequence shown here is derived from an EMBL/GenBank/DDBJ whole genome shotgun (WGS) entry which is preliminary data.</text>
</comment>
<feature type="non-terminal residue" evidence="1">
    <location>
        <position position="1"/>
    </location>
</feature>